<dbReference type="GO" id="GO:0044778">
    <property type="term" value="P:meiotic DNA integrity checkpoint signaling"/>
    <property type="evidence" value="ECO:0007669"/>
    <property type="project" value="TreeGrafter"/>
</dbReference>
<evidence type="ECO:0000313" key="3">
    <source>
        <dbReference type="EMBL" id="KFG32094.1"/>
    </source>
</evidence>
<dbReference type="GO" id="GO:0035861">
    <property type="term" value="C:site of double-strand break"/>
    <property type="evidence" value="ECO:0007669"/>
    <property type="project" value="TreeGrafter"/>
</dbReference>
<organism evidence="3 4">
    <name type="scientific">Toxoplasma gondii GAB2-2007-GAL-DOM2</name>
    <dbReference type="NCBI Taxonomy" id="1130820"/>
    <lineage>
        <taxon>Eukaryota</taxon>
        <taxon>Sar</taxon>
        <taxon>Alveolata</taxon>
        <taxon>Apicomplexa</taxon>
        <taxon>Conoidasida</taxon>
        <taxon>Coccidia</taxon>
        <taxon>Eucoccidiorida</taxon>
        <taxon>Eimeriorina</taxon>
        <taxon>Sarcocystidae</taxon>
        <taxon>Toxoplasma</taxon>
    </lineage>
</organism>
<gene>
    <name evidence="3" type="ORF">TGDOM2_206390</name>
</gene>
<sequence>MKFKASLRLDTLPYLLGATAALARMAKIGAASRSTSSILGAPICYLKLTPSQVFLNVRHCDEIEAYVEADARALFHPGWVIESKRRNNIGLVVDILHLHNTLKLASHCSRITMKLAKRQGQGVLSFDFTDALMENLWITQDCPVQTLQGEDVDTAGTPDIPACEWNVEAPRLRLVLSVLDRMSRLKADSVTVDITPAPADDGLCNLTFAGASDLVRVKTAFPKCSLLVADTNAKQPTKPHVARCFKTRRLAAALRVALDMTHGRSNEGLVACVIPEDEESFPWACVVFHSSKLESLKLFCILPTLRRPGDDLI</sequence>
<dbReference type="PANTHER" id="PTHR12900:SF0">
    <property type="entry name" value="CHECKPOINT PROTEIN"/>
    <property type="match status" value="1"/>
</dbReference>
<protein>
    <submittedName>
        <fullName evidence="3">Hus1-like protein</fullName>
    </submittedName>
</protein>
<dbReference type="AlphaFoldDB" id="A0A086JIX6"/>
<dbReference type="EMBL" id="AHZU02001464">
    <property type="protein sequence ID" value="KFG32094.1"/>
    <property type="molecule type" value="Genomic_DNA"/>
</dbReference>
<dbReference type="GO" id="GO:0000723">
    <property type="term" value="P:telomere maintenance"/>
    <property type="evidence" value="ECO:0007669"/>
    <property type="project" value="TreeGrafter"/>
</dbReference>
<dbReference type="OrthoDB" id="337750at2759"/>
<dbReference type="PANTHER" id="PTHR12900">
    <property type="entry name" value="MITOTIC AND DNA DAMAGE CHECKPOINT PROTEIN HUS1"/>
    <property type="match status" value="1"/>
</dbReference>
<dbReference type="VEuPathDB" id="ToxoDB:TGDOM2_206390"/>
<dbReference type="GO" id="GO:0000724">
    <property type="term" value="P:double-strand break repair via homologous recombination"/>
    <property type="evidence" value="ECO:0007669"/>
    <property type="project" value="TreeGrafter"/>
</dbReference>
<accession>A0A086JIX6</accession>
<dbReference type="Pfam" id="PF04005">
    <property type="entry name" value="Hus1"/>
    <property type="match status" value="1"/>
</dbReference>
<proteinExistence type="predicted"/>
<comment type="caution">
    <text evidence="3">The sequence shown here is derived from an EMBL/GenBank/DDBJ whole genome shotgun (WGS) entry which is preliminary data.</text>
</comment>
<dbReference type="GO" id="GO:0031573">
    <property type="term" value="P:mitotic intra-S DNA damage checkpoint signaling"/>
    <property type="evidence" value="ECO:0007669"/>
    <property type="project" value="TreeGrafter"/>
</dbReference>
<dbReference type="GO" id="GO:0006289">
    <property type="term" value="P:nucleotide-excision repair"/>
    <property type="evidence" value="ECO:0007669"/>
    <property type="project" value="TreeGrafter"/>
</dbReference>
<dbReference type="Proteomes" id="UP000028837">
    <property type="component" value="Unassembled WGS sequence"/>
</dbReference>
<evidence type="ECO:0000256" key="1">
    <source>
        <dbReference type="ARBA" id="ARBA00004123"/>
    </source>
</evidence>
<reference evidence="3 4" key="1">
    <citation type="submission" date="2014-02" db="EMBL/GenBank/DDBJ databases">
        <authorList>
            <person name="Sibley D."/>
            <person name="Venepally P."/>
            <person name="Karamycheva S."/>
            <person name="Hadjithomas M."/>
            <person name="Khan A."/>
            <person name="Brunk B."/>
            <person name="Roos D."/>
            <person name="Caler E."/>
            <person name="Lorenzi H."/>
        </authorList>
    </citation>
    <scope>NUCLEOTIDE SEQUENCE [LARGE SCALE GENOMIC DNA]</scope>
    <source>
        <strain evidence="3 4">GAB2-2007-GAL-DOM2</strain>
    </source>
</reference>
<dbReference type="InterPro" id="IPR007150">
    <property type="entry name" value="HUS1/Mec3"/>
</dbReference>
<evidence type="ECO:0000313" key="4">
    <source>
        <dbReference type="Proteomes" id="UP000028837"/>
    </source>
</evidence>
<keyword evidence="2" id="KW-0539">Nucleus</keyword>
<dbReference type="GO" id="GO:0033314">
    <property type="term" value="P:mitotic DNA replication checkpoint signaling"/>
    <property type="evidence" value="ECO:0007669"/>
    <property type="project" value="TreeGrafter"/>
</dbReference>
<dbReference type="GO" id="GO:0030896">
    <property type="term" value="C:checkpoint clamp complex"/>
    <property type="evidence" value="ECO:0007669"/>
    <property type="project" value="InterPro"/>
</dbReference>
<dbReference type="Gene3D" id="3.70.10.10">
    <property type="match status" value="1"/>
</dbReference>
<comment type="subcellular location">
    <subcellularLocation>
        <location evidence="1">Nucleus</location>
    </subcellularLocation>
</comment>
<evidence type="ECO:0000256" key="2">
    <source>
        <dbReference type="ARBA" id="ARBA00023242"/>
    </source>
</evidence>
<name>A0A086JIX6_TOXGO</name>